<sequence>MGSRPHNGFTLIELIIVIVILGIVAATAVPRLIDLTEDANLAAVRTFAANFEKAANDAHLRWQIAGAPGRIQNMPGFGDGTLDMSTNGWPLGTNKGNANDNVGRGSAGCHALWNYLLVDGPRADADTSQDFQSYRHSGNTSCSFVYRANGDTAARSAAKLGVLYNSISGSVSACGTQTATSC</sequence>
<dbReference type="PANTHER" id="PTHR30093">
    <property type="entry name" value="GENERAL SECRETION PATHWAY PROTEIN G"/>
    <property type="match status" value="1"/>
</dbReference>
<keyword evidence="1" id="KW-0812">Transmembrane</keyword>
<dbReference type="OrthoDB" id="6197717at2"/>
<evidence type="ECO:0000313" key="3">
    <source>
        <dbReference type="Proteomes" id="UP000256478"/>
    </source>
</evidence>
<organism evidence="2 3">
    <name type="scientific">Thalassotalea euphylliae</name>
    <dbReference type="NCBI Taxonomy" id="1655234"/>
    <lineage>
        <taxon>Bacteria</taxon>
        <taxon>Pseudomonadati</taxon>
        <taxon>Pseudomonadota</taxon>
        <taxon>Gammaproteobacteria</taxon>
        <taxon>Alteromonadales</taxon>
        <taxon>Colwelliaceae</taxon>
        <taxon>Thalassotalea</taxon>
    </lineage>
</organism>
<dbReference type="SUPFAM" id="SSF54523">
    <property type="entry name" value="Pili subunits"/>
    <property type="match status" value="1"/>
</dbReference>
<proteinExistence type="predicted"/>
<dbReference type="Proteomes" id="UP000256478">
    <property type="component" value="Unassembled WGS sequence"/>
</dbReference>
<dbReference type="RefSeq" id="WP_116009559.1">
    <property type="nucleotide sequence ID" value="NZ_QUOU01000001.1"/>
</dbReference>
<dbReference type="Gene3D" id="3.30.700.10">
    <property type="entry name" value="Glycoprotein, Type 4 Pilin"/>
    <property type="match status" value="1"/>
</dbReference>
<evidence type="ECO:0000313" key="2">
    <source>
        <dbReference type="EMBL" id="REL28526.1"/>
    </source>
</evidence>
<keyword evidence="1" id="KW-0472">Membrane</keyword>
<reference evidence="2 3" key="1">
    <citation type="submission" date="2018-08" db="EMBL/GenBank/DDBJ databases">
        <title>Thalassotalea euphylliae genome.</title>
        <authorList>
            <person name="Summers S."/>
            <person name="Rice S.A."/>
            <person name="Freckelton M.L."/>
            <person name="Nedved B.T."/>
            <person name="Hadfield M.G."/>
        </authorList>
    </citation>
    <scope>NUCLEOTIDE SEQUENCE [LARGE SCALE GENOMIC DNA]</scope>
    <source>
        <strain evidence="2 3">H1</strain>
    </source>
</reference>
<name>A0A3E0TV23_9GAMM</name>
<dbReference type="AlphaFoldDB" id="A0A3E0TV23"/>
<accession>A0A3E0TV23</accession>
<comment type="caution">
    <text evidence="2">The sequence shown here is derived from an EMBL/GenBank/DDBJ whole genome shotgun (WGS) entry which is preliminary data.</text>
</comment>
<keyword evidence="1" id="KW-1133">Transmembrane helix</keyword>
<protein>
    <submittedName>
        <fullName evidence="2">Prepilin-type N-terminal cleavage/methylation domain-containing protein</fullName>
    </submittedName>
</protein>
<gene>
    <name evidence="2" type="ORF">DXX93_19445</name>
</gene>
<evidence type="ECO:0000256" key="1">
    <source>
        <dbReference type="SAM" id="Phobius"/>
    </source>
</evidence>
<dbReference type="PANTHER" id="PTHR30093:SF7">
    <property type="entry name" value="MSHA MAJOR PILIN SUBUNIT MSHA"/>
    <property type="match status" value="1"/>
</dbReference>
<dbReference type="NCBIfam" id="TIGR02532">
    <property type="entry name" value="IV_pilin_GFxxxE"/>
    <property type="match status" value="1"/>
</dbReference>
<dbReference type="InterPro" id="IPR012902">
    <property type="entry name" value="N_methyl_site"/>
</dbReference>
<dbReference type="InterPro" id="IPR045584">
    <property type="entry name" value="Pilin-like"/>
</dbReference>
<dbReference type="Pfam" id="PF07963">
    <property type="entry name" value="N_methyl"/>
    <property type="match status" value="1"/>
</dbReference>
<feature type="transmembrane region" description="Helical" evidence="1">
    <location>
        <begin position="12"/>
        <end position="33"/>
    </location>
</feature>
<dbReference type="EMBL" id="QUOU01000001">
    <property type="protein sequence ID" value="REL28526.1"/>
    <property type="molecule type" value="Genomic_DNA"/>
</dbReference>